<dbReference type="InterPro" id="IPR011009">
    <property type="entry name" value="Kinase-like_dom_sf"/>
</dbReference>
<dbReference type="InterPro" id="IPR017441">
    <property type="entry name" value="Protein_kinase_ATP_BS"/>
</dbReference>
<feature type="binding site" evidence="14">
    <location>
        <position position="79"/>
    </location>
    <ligand>
        <name>ATP</name>
        <dbReference type="ChEBI" id="CHEBI:30616"/>
    </ligand>
</feature>
<dbReference type="EMBL" id="VJMH01007480">
    <property type="protein sequence ID" value="KAF0682891.1"/>
    <property type="molecule type" value="Genomic_DNA"/>
</dbReference>
<accession>A0A485LWF9</accession>
<evidence type="ECO:0000256" key="11">
    <source>
        <dbReference type="ARBA" id="ARBA00024334"/>
    </source>
</evidence>
<dbReference type="PROSITE" id="PS00107">
    <property type="entry name" value="PROTEIN_KINASE_ATP"/>
    <property type="match status" value="1"/>
</dbReference>
<dbReference type="PROSITE" id="PS00108">
    <property type="entry name" value="PROTEIN_KINASE_ST"/>
    <property type="match status" value="1"/>
</dbReference>
<evidence type="ECO:0000256" key="5">
    <source>
        <dbReference type="ARBA" id="ARBA00022723"/>
    </source>
</evidence>
<dbReference type="Gene3D" id="3.30.200.20">
    <property type="entry name" value="Phosphorylase Kinase, domain 1"/>
    <property type="match status" value="1"/>
</dbReference>
<dbReference type="Pfam" id="PF00069">
    <property type="entry name" value="Pkinase"/>
    <property type="match status" value="1"/>
</dbReference>
<dbReference type="GO" id="GO:0004674">
    <property type="term" value="F:protein serine/threonine kinase activity"/>
    <property type="evidence" value="ECO:0007669"/>
    <property type="project" value="UniProtKB-KW"/>
</dbReference>
<reference evidence="18" key="2">
    <citation type="submission" date="2019-06" db="EMBL/GenBank/DDBJ databases">
        <title>Genomics analysis of Aphanomyces spp. identifies a new class of oomycete effector associated with host adaptation.</title>
        <authorList>
            <person name="Gaulin E."/>
        </authorList>
    </citation>
    <scope>NUCLEOTIDE SEQUENCE</scope>
    <source>
        <strain evidence="18">CBS 578.67</strain>
    </source>
</reference>
<dbReference type="PROSITE" id="PS50011">
    <property type="entry name" value="PROTEIN_KINASE_DOM"/>
    <property type="match status" value="1"/>
</dbReference>
<evidence type="ECO:0000313" key="19">
    <source>
        <dbReference type="EMBL" id="VFU01657.1"/>
    </source>
</evidence>
<dbReference type="FunFam" id="3.30.200.20:FF:000315">
    <property type="entry name" value="Calcium-dependent protein kinase 3"/>
    <property type="match status" value="1"/>
</dbReference>
<keyword evidence="9" id="KW-0106">Calcium</keyword>
<evidence type="ECO:0000256" key="1">
    <source>
        <dbReference type="ARBA" id="ARBA00001946"/>
    </source>
</evidence>
<dbReference type="GO" id="GO:0046872">
    <property type="term" value="F:metal ion binding"/>
    <property type="evidence" value="ECO:0007669"/>
    <property type="project" value="UniProtKB-KW"/>
</dbReference>
<dbReference type="PANTHER" id="PTHR24347">
    <property type="entry name" value="SERINE/THREONINE-PROTEIN KINASE"/>
    <property type="match status" value="1"/>
</dbReference>
<evidence type="ECO:0000256" key="4">
    <source>
        <dbReference type="ARBA" id="ARBA00022679"/>
    </source>
</evidence>
<keyword evidence="20" id="KW-1185">Reference proteome</keyword>
<keyword evidence="10 14" id="KW-0067">ATP-binding</keyword>
<dbReference type="GO" id="GO:0005524">
    <property type="term" value="F:ATP binding"/>
    <property type="evidence" value="ECO:0007669"/>
    <property type="project" value="UniProtKB-UniRule"/>
</dbReference>
<comment type="catalytic activity">
    <reaction evidence="12">
        <text>L-threonyl-[protein] + ATP = O-phospho-L-threonyl-[protein] + ADP + H(+)</text>
        <dbReference type="Rhea" id="RHEA:46608"/>
        <dbReference type="Rhea" id="RHEA-COMP:11060"/>
        <dbReference type="Rhea" id="RHEA-COMP:11605"/>
        <dbReference type="ChEBI" id="CHEBI:15378"/>
        <dbReference type="ChEBI" id="CHEBI:30013"/>
        <dbReference type="ChEBI" id="CHEBI:30616"/>
        <dbReference type="ChEBI" id="CHEBI:61977"/>
        <dbReference type="ChEBI" id="CHEBI:456216"/>
        <dbReference type="EC" id="2.7.11.1"/>
    </reaction>
</comment>
<dbReference type="InterPro" id="IPR008271">
    <property type="entry name" value="Ser/Thr_kinase_AS"/>
</dbReference>
<reference evidence="19 20" key="1">
    <citation type="submission" date="2019-03" db="EMBL/GenBank/DDBJ databases">
        <authorList>
            <person name="Gaulin E."/>
            <person name="Dumas B."/>
        </authorList>
    </citation>
    <scope>NUCLEOTIDE SEQUENCE [LARGE SCALE GENOMIC DNA]</scope>
    <source>
        <strain evidence="19">CBS 568.67</strain>
    </source>
</reference>
<sequence>MATPAPAAPASLQPSTPPHRESKEETIAALIAGCNIFETCLSKDQYDMGRAIGRGSFSVVRMAVHKQTKKKVAAKCIRKANLSVVDVQAFITEVSVLKEMHHPNIIQLFEVYSEPDQFILITEFVEGGELFDRIVDKTCYTEREARDVVKSLLQVTAYFHASHIVHRDLKPENILLVSRDDDADFKLADFGFAKRIDVNQDGLITQCGTPGYVAPEVLRGKAYGTAVDIWSIGVITYILLCGSPPFHHENRSLLFQQVKKGEFSFHSPYWDDITEDAKAFIRAMLTLDAAHRPTATMLLDHKWITGREVGSVQLETALNKLRQFNAHRRFKAASIAVMTSVAFKRAPSKDLSPDHTPHQ</sequence>
<comment type="cofactor">
    <cofactor evidence="1">
        <name>Mg(2+)</name>
        <dbReference type="ChEBI" id="CHEBI:18420"/>
    </cofactor>
</comment>
<keyword evidence="8" id="KW-0418">Kinase</keyword>
<comment type="similarity">
    <text evidence="11">Belongs to the protein kinase superfamily. Ser/Thr protein kinase family. CDPK subfamily.</text>
</comment>
<evidence type="ECO:0000313" key="18">
    <source>
        <dbReference type="EMBL" id="KAF0682891.1"/>
    </source>
</evidence>
<dbReference type="SUPFAM" id="SSF56112">
    <property type="entry name" value="Protein kinase-like (PK-like)"/>
    <property type="match status" value="1"/>
</dbReference>
<dbReference type="AlphaFoldDB" id="A0A485LWF9"/>
<proteinExistence type="inferred from homology"/>
<evidence type="ECO:0000256" key="9">
    <source>
        <dbReference type="ARBA" id="ARBA00022837"/>
    </source>
</evidence>
<dbReference type="Gene3D" id="1.10.510.10">
    <property type="entry name" value="Transferase(Phosphotransferase) domain 1"/>
    <property type="match status" value="1"/>
</dbReference>
<protein>
    <recommendedName>
        <fullName evidence="2">non-specific serine/threonine protein kinase</fullName>
        <ecNumber evidence="2">2.7.11.1</ecNumber>
    </recommendedName>
</protein>
<gene>
    <name evidence="19" type="primary">Aste57867_25026</name>
    <name evidence="18" type="ORF">As57867_024948</name>
    <name evidence="19" type="ORF">ASTE57867_25026</name>
</gene>
<organism evidence="19 20">
    <name type="scientific">Aphanomyces stellatus</name>
    <dbReference type="NCBI Taxonomy" id="120398"/>
    <lineage>
        <taxon>Eukaryota</taxon>
        <taxon>Sar</taxon>
        <taxon>Stramenopiles</taxon>
        <taxon>Oomycota</taxon>
        <taxon>Saprolegniomycetes</taxon>
        <taxon>Saprolegniales</taxon>
        <taxon>Verrucalvaceae</taxon>
        <taxon>Aphanomyces</taxon>
    </lineage>
</organism>
<evidence type="ECO:0000256" key="6">
    <source>
        <dbReference type="ARBA" id="ARBA00022737"/>
    </source>
</evidence>
<dbReference type="OrthoDB" id="193931at2759"/>
<dbReference type="EC" id="2.7.11.1" evidence="2"/>
<keyword evidence="7 14" id="KW-0547">Nucleotide-binding</keyword>
<keyword evidence="4" id="KW-0808">Transferase</keyword>
<evidence type="ECO:0000256" key="15">
    <source>
        <dbReference type="RuleBase" id="RU000304"/>
    </source>
</evidence>
<dbReference type="FunFam" id="1.10.510.10:FF:000026">
    <property type="entry name" value="Calcium/calmodulin-dependent protein kinase type 1"/>
    <property type="match status" value="1"/>
</dbReference>
<evidence type="ECO:0000259" key="17">
    <source>
        <dbReference type="PROSITE" id="PS50011"/>
    </source>
</evidence>
<comment type="catalytic activity">
    <reaction evidence="13">
        <text>L-seryl-[protein] + ATP = O-phospho-L-seryl-[protein] + ADP + H(+)</text>
        <dbReference type="Rhea" id="RHEA:17989"/>
        <dbReference type="Rhea" id="RHEA-COMP:9863"/>
        <dbReference type="Rhea" id="RHEA-COMP:11604"/>
        <dbReference type="ChEBI" id="CHEBI:15378"/>
        <dbReference type="ChEBI" id="CHEBI:29999"/>
        <dbReference type="ChEBI" id="CHEBI:30616"/>
        <dbReference type="ChEBI" id="CHEBI:83421"/>
        <dbReference type="ChEBI" id="CHEBI:456216"/>
        <dbReference type="EC" id="2.7.11.1"/>
    </reaction>
</comment>
<evidence type="ECO:0000256" key="10">
    <source>
        <dbReference type="ARBA" id="ARBA00022840"/>
    </source>
</evidence>
<feature type="domain" description="Protein kinase" evidence="17">
    <location>
        <begin position="46"/>
        <end position="304"/>
    </location>
</feature>
<feature type="region of interest" description="Disordered" evidence="16">
    <location>
        <begin position="1"/>
        <end position="23"/>
    </location>
</feature>
<dbReference type="InterPro" id="IPR000719">
    <property type="entry name" value="Prot_kinase_dom"/>
</dbReference>
<evidence type="ECO:0000256" key="7">
    <source>
        <dbReference type="ARBA" id="ARBA00022741"/>
    </source>
</evidence>
<keyword evidence="5" id="KW-0479">Metal-binding</keyword>
<dbReference type="CDD" id="cd05117">
    <property type="entry name" value="STKc_CAMK"/>
    <property type="match status" value="1"/>
</dbReference>
<evidence type="ECO:0000256" key="3">
    <source>
        <dbReference type="ARBA" id="ARBA00022527"/>
    </source>
</evidence>
<evidence type="ECO:0000256" key="14">
    <source>
        <dbReference type="PROSITE-ProRule" id="PRU10141"/>
    </source>
</evidence>
<evidence type="ECO:0000256" key="8">
    <source>
        <dbReference type="ARBA" id="ARBA00022777"/>
    </source>
</evidence>
<evidence type="ECO:0000313" key="20">
    <source>
        <dbReference type="Proteomes" id="UP000332933"/>
    </source>
</evidence>
<keyword evidence="6" id="KW-0677">Repeat</keyword>
<dbReference type="Proteomes" id="UP000332933">
    <property type="component" value="Unassembled WGS sequence"/>
</dbReference>
<dbReference type="EMBL" id="CAADRA010007506">
    <property type="protein sequence ID" value="VFU01657.1"/>
    <property type="molecule type" value="Genomic_DNA"/>
</dbReference>
<feature type="compositionally biased region" description="Low complexity" evidence="16">
    <location>
        <begin position="1"/>
        <end position="14"/>
    </location>
</feature>
<dbReference type="SMART" id="SM00220">
    <property type="entry name" value="S_TKc"/>
    <property type="match status" value="1"/>
</dbReference>
<name>A0A485LWF9_9STRA</name>
<evidence type="ECO:0000256" key="13">
    <source>
        <dbReference type="ARBA" id="ARBA00048679"/>
    </source>
</evidence>
<keyword evidence="3 15" id="KW-0723">Serine/threonine-protein kinase</keyword>
<evidence type="ECO:0000256" key="12">
    <source>
        <dbReference type="ARBA" id="ARBA00047899"/>
    </source>
</evidence>
<evidence type="ECO:0000256" key="2">
    <source>
        <dbReference type="ARBA" id="ARBA00012513"/>
    </source>
</evidence>
<evidence type="ECO:0000256" key="16">
    <source>
        <dbReference type="SAM" id="MobiDB-lite"/>
    </source>
</evidence>